<accession>Q23MG1</accession>
<dbReference type="eggNOG" id="ENOG502SJP3">
    <property type="taxonomic scope" value="Eukaryota"/>
</dbReference>
<keyword evidence="3" id="KW-1185">Reference proteome</keyword>
<feature type="region of interest" description="Disordered" evidence="1">
    <location>
        <begin position="394"/>
        <end position="447"/>
    </location>
</feature>
<dbReference type="RefSeq" id="XP_001017923.2">
    <property type="nucleotide sequence ID" value="XM_001017923.2"/>
</dbReference>
<feature type="compositionally biased region" description="Low complexity" evidence="1">
    <location>
        <begin position="852"/>
        <end position="895"/>
    </location>
</feature>
<name>Q23MG1_TETTS</name>
<feature type="compositionally biased region" description="Polar residues" evidence="1">
    <location>
        <begin position="535"/>
        <end position="612"/>
    </location>
</feature>
<dbReference type="EMBL" id="GG662661">
    <property type="protein sequence ID" value="EAR97678.2"/>
    <property type="molecule type" value="Genomic_DNA"/>
</dbReference>
<gene>
    <name evidence="2" type="ORF">TTHERM_00620980</name>
</gene>
<feature type="region of interest" description="Disordered" evidence="1">
    <location>
        <begin position="474"/>
        <end position="612"/>
    </location>
</feature>
<evidence type="ECO:0000256" key="1">
    <source>
        <dbReference type="SAM" id="MobiDB-lite"/>
    </source>
</evidence>
<proteinExistence type="predicted"/>
<feature type="compositionally biased region" description="Basic and acidic residues" evidence="1">
    <location>
        <begin position="491"/>
        <end position="501"/>
    </location>
</feature>
<feature type="compositionally biased region" description="Low complexity" evidence="1">
    <location>
        <begin position="674"/>
        <end position="690"/>
    </location>
</feature>
<reference evidence="3" key="1">
    <citation type="journal article" date="2006" name="PLoS Biol.">
        <title>Macronuclear genome sequence of the ciliate Tetrahymena thermophila, a model eukaryote.</title>
        <authorList>
            <person name="Eisen J.A."/>
            <person name="Coyne R.S."/>
            <person name="Wu M."/>
            <person name="Wu D."/>
            <person name="Thiagarajan M."/>
            <person name="Wortman J.R."/>
            <person name="Badger J.H."/>
            <person name="Ren Q."/>
            <person name="Amedeo P."/>
            <person name="Jones K.M."/>
            <person name="Tallon L.J."/>
            <person name="Delcher A.L."/>
            <person name="Salzberg S.L."/>
            <person name="Silva J.C."/>
            <person name="Haas B.J."/>
            <person name="Majoros W.H."/>
            <person name="Farzad M."/>
            <person name="Carlton J.M."/>
            <person name="Smith R.K. Jr."/>
            <person name="Garg J."/>
            <person name="Pearlman R.E."/>
            <person name="Karrer K.M."/>
            <person name="Sun L."/>
            <person name="Manning G."/>
            <person name="Elde N.C."/>
            <person name="Turkewitz A.P."/>
            <person name="Asai D.J."/>
            <person name="Wilkes D.E."/>
            <person name="Wang Y."/>
            <person name="Cai H."/>
            <person name="Collins K."/>
            <person name="Stewart B.A."/>
            <person name="Lee S.R."/>
            <person name="Wilamowska K."/>
            <person name="Weinberg Z."/>
            <person name="Ruzzo W.L."/>
            <person name="Wloga D."/>
            <person name="Gaertig J."/>
            <person name="Frankel J."/>
            <person name="Tsao C.-C."/>
            <person name="Gorovsky M.A."/>
            <person name="Keeling P.J."/>
            <person name="Waller R.F."/>
            <person name="Patron N.J."/>
            <person name="Cherry J.M."/>
            <person name="Stover N.A."/>
            <person name="Krieger C.J."/>
            <person name="del Toro C."/>
            <person name="Ryder H.F."/>
            <person name="Williamson S.C."/>
            <person name="Barbeau R.A."/>
            <person name="Hamilton E.P."/>
            <person name="Orias E."/>
        </authorList>
    </citation>
    <scope>NUCLEOTIDE SEQUENCE [LARGE SCALE GENOMIC DNA]</scope>
    <source>
        <strain evidence="3">SB210</strain>
    </source>
</reference>
<feature type="compositionally biased region" description="Polar residues" evidence="1">
    <location>
        <begin position="661"/>
        <end position="673"/>
    </location>
</feature>
<feature type="region of interest" description="Disordered" evidence="1">
    <location>
        <begin position="818"/>
        <end position="897"/>
    </location>
</feature>
<dbReference type="AlphaFoldDB" id="Q23MG1"/>
<feature type="compositionally biased region" description="Basic and acidic residues" evidence="1">
    <location>
        <begin position="414"/>
        <end position="425"/>
    </location>
</feature>
<dbReference type="HOGENOM" id="CLU_253881_0_0_1"/>
<dbReference type="GeneID" id="7844858"/>
<protein>
    <submittedName>
        <fullName evidence="2">Zinc finger transcription factor sma protein, putative</fullName>
    </submittedName>
</protein>
<dbReference type="Proteomes" id="UP000009168">
    <property type="component" value="Unassembled WGS sequence"/>
</dbReference>
<evidence type="ECO:0000313" key="3">
    <source>
        <dbReference type="Proteomes" id="UP000009168"/>
    </source>
</evidence>
<evidence type="ECO:0000313" key="2">
    <source>
        <dbReference type="EMBL" id="EAR97678.2"/>
    </source>
</evidence>
<sequence length="1096" mass="123426">MSESSGENDNNSYPQGNVPQDKNWEWIACVYDMKRSTPESEITWNLSPSIMLTLPSEQNVQPKVDLIIESSKQFIYSEGLGWNWHKSWNIPDIHCTLDIRDPLTNEKLLPPSKIYAEIYVVRAVINQIHTFHLVDVGIKGGNRSEFDSSRCVFTGLKFDTTSYNHEGSKFHLVIVVYLNQNKFEHPKILESRISPPIFVDSRKSARDTQQQKAQKLSSFIDPFLPEQLDKKFVKRESKRKYNQDEPIDNNVEGLSNFFSAPNIRHKVKHPLFLAIKFSSCVKIYYNINIIPQNSNHEKFVEVMQKQLMEAYNRSSTNTNINIEEKPLILTIEHTLTQQSFKQKKINEFLEPLHGDVLHVMIDPVNIPKNFRKLEDIEGVKEAYKKVYPKISQQKFSQGCEDDDESSRGHKNSKVKVEKEGKKNYQSDDSDDEYQGANPSKKIKANDDQLQSVIDGKKLQIKNPAQQSEIVLNQSNQNTQQAKSMILQGAKPQKEKVTKGGEKAAPTKQAAEETPKATKGQRGKKGAKNAPPNPSEPTSMPSSQNLVSQSQLPTQVPSTSQFPQQSLNSALPPTQNMNASGSQPSATNPNMQWSQHSANPNIQKPPLNNSQQMYPGADLAAQQQIKPGTFPQAGQQGFGVQQYGAQQGAPINGQIADINGFDSSKPVNQPGMYNQQQYGQPTPGIQGGQQQLNGMQVPPARPGQQVAGYPQNQMGAHQQSVVAPGQGQGAYLNGSGQIPGQIQQPGMGGVAQNQYNQINKPGQVPQLGSKDSYEDPTVQARGAANPASLQGQFKQPAVAGTNATHLNQSQNYMGGVNPTGVAGPLNDPTGVVADPTDPTKQHPPHSQQAYNMGQPGLQQQGSQINQQYTQQQQYQHMQQRNGSQQLVQPQQQQQQQNRFMANQIGQQKVLTQGNQFYDQQHTNQFIQNNTEMNQYGNNNGYIQNPQGTQQYQIPQMGGQNFGNYYDDEVQQFDYQNNQYNRYNSASQGQFQFGQGQQAQNGQYNNYQNYQQGHQNLNNQYGYNQNAQQYNFQQNDQQFYLKQNVNPQFSQYYQQQQQQQVQQPNQQDLLNQGIQYNQMRAHSNSIPQQGYFKEDDYQ</sequence>
<dbReference type="KEGG" id="tet:TTHERM_00620980"/>
<dbReference type="STRING" id="312017.Q23MG1"/>
<dbReference type="InParanoid" id="Q23MG1"/>
<feature type="compositionally biased region" description="Low complexity" evidence="1">
    <location>
        <begin position="733"/>
        <end position="744"/>
    </location>
</feature>
<organism evidence="2 3">
    <name type="scientific">Tetrahymena thermophila (strain SB210)</name>
    <dbReference type="NCBI Taxonomy" id="312017"/>
    <lineage>
        <taxon>Eukaryota</taxon>
        <taxon>Sar</taxon>
        <taxon>Alveolata</taxon>
        <taxon>Ciliophora</taxon>
        <taxon>Intramacronucleata</taxon>
        <taxon>Oligohymenophorea</taxon>
        <taxon>Hymenostomatida</taxon>
        <taxon>Tetrahymenina</taxon>
        <taxon>Tetrahymenidae</taxon>
        <taxon>Tetrahymena</taxon>
    </lineage>
</organism>
<feature type="compositionally biased region" description="Polar residues" evidence="1">
    <location>
        <begin position="709"/>
        <end position="720"/>
    </location>
</feature>
<feature type="region of interest" description="Disordered" evidence="1">
    <location>
        <begin position="661"/>
        <end position="753"/>
    </location>
</feature>
<dbReference type="OrthoDB" id="1305at2759"/>